<evidence type="ECO:0000259" key="1">
    <source>
        <dbReference type="PROSITE" id="PS50994"/>
    </source>
</evidence>
<dbReference type="Gene3D" id="3.30.420.10">
    <property type="entry name" value="Ribonuclease H-like superfamily/Ribonuclease H"/>
    <property type="match status" value="1"/>
</dbReference>
<name>A0A4Y2T9S2_ARAVE</name>
<dbReference type="AlphaFoldDB" id="A0A4Y2T9S2"/>
<dbReference type="PROSITE" id="PS50994">
    <property type="entry name" value="INTEGRASE"/>
    <property type="match status" value="1"/>
</dbReference>
<dbReference type="InterPro" id="IPR001584">
    <property type="entry name" value="Integrase_cat-core"/>
</dbReference>
<dbReference type="GO" id="GO:0015074">
    <property type="term" value="P:DNA integration"/>
    <property type="evidence" value="ECO:0007669"/>
    <property type="project" value="InterPro"/>
</dbReference>
<dbReference type="InterPro" id="IPR012337">
    <property type="entry name" value="RNaseH-like_sf"/>
</dbReference>
<protein>
    <recommendedName>
        <fullName evidence="1">Integrase catalytic domain-containing protein</fullName>
    </recommendedName>
</protein>
<dbReference type="InterPro" id="IPR040676">
    <property type="entry name" value="DUF5641"/>
</dbReference>
<comment type="caution">
    <text evidence="2">The sequence shown here is derived from an EMBL/GenBank/DDBJ whole genome shotgun (WGS) entry which is preliminary data.</text>
</comment>
<evidence type="ECO:0000313" key="2">
    <source>
        <dbReference type="EMBL" id="GBN97384.1"/>
    </source>
</evidence>
<dbReference type="PANTHER" id="PTHR47331:SF1">
    <property type="entry name" value="GAG-LIKE PROTEIN"/>
    <property type="match status" value="1"/>
</dbReference>
<evidence type="ECO:0000313" key="3">
    <source>
        <dbReference type="Proteomes" id="UP000499080"/>
    </source>
</evidence>
<dbReference type="GO" id="GO:0003676">
    <property type="term" value="F:nucleic acid binding"/>
    <property type="evidence" value="ECO:0007669"/>
    <property type="project" value="InterPro"/>
</dbReference>
<keyword evidence="3" id="KW-1185">Reference proteome</keyword>
<reference evidence="2 3" key="1">
    <citation type="journal article" date="2019" name="Sci. Rep.">
        <title>Orb-weaving spider Araneus ventricosus genome elucidates the spidroin gene catalogue.</title>
        <authorList>
            <person name="Kono N."/>
            <person name="Nakamura H."/>
            <person name="Ohtoshi R."/>
            <person name="Moran D.A.P."/>
            <person name="Shinohara A."/>
            <person name="Yoshida Y."/>
            <person name="Fujiwara M."/>
            <person name="Mori M."/>
            <person name="Tomita M."/>
            <person name="Arakawa K."/>
        </authorList>
    </citation>
    <scope>NUCLEOTIDE SEQUENCE [LARGE SCALE GENOMIC DNA]</scope>
</reference>
<dbReference type="OrthoDB" id="7688043at2759"/>
<dbReference type="EMBL" id="BGPR01027137">
    <property type="protein sequence ID" value="GBN97384.1"/>
    <property type="molecule type" value="Genomic_DNA"/>
</dbReference>
<proteinExistence type="predicted"/>
<dbReference type="Pfam" id="PF18701">
    <property type="entry name" value="DUF5641"/>
    <property type="match status" value="1"/>
</dbReference>
<sequence>MGNPPSERVNVSAPFSNTGVDFVGLFLIKYKGQRKGTLHKVYVAIFVCMSTKAMHIEMVTDLTSKAFISTLKRFFARRDKCSTLFSDNATNFIGAQAQLKKLHNLINYPDDNLSNFLASDAIKWKFIPLVSPNFRGLWEAGVKSFKHHFRRAIGNANLTYEEFNTVIVKIEGILNSRPITEISSDINDLEALTPGHFLIGRPINTVAEPELINVSDNRLSRWQRVEKLTQHIWKRWSSDYLNHFQQRQKWQFVKNNVKPGMMVILKEDYLPKCKWALGRIIDVIPGKDGYVRVVNVRTANGTLKRPISKVCLLPVKTDN</sequence>
<feature type="domain" description="Integrase catalytic" evidence="1">
    <location>
        <begin position="10"/>
        <end position="202"/>
    </location>
</feature>
<organism evidence="2 3">
    <name type="scientific">Araneus ventricosus</name>
    <name type="common">Orbweaver spider</name>
    <name type="synonym">Epeira ventricosa</name>
    <dbReference type="NCBI Taxonomy" id="182803"/>
    <lineage>
        <taxon>Eukaryota</taxon>
        <taxon>Metazoa</taxon>
        <taxon>Ecdysozoa</taxon>
        <taxon>Arthropoda</taxon>
        <taxon>Chelicerata</taxon>
        <taxon>Arachnida</taxon>
        <taxon>Araneae</taxon>
        <taxon>Araneomorphae</taxon>
        <taxon>Entelegynae</taxon>
        <taxon>Araneoidea</taxon>
        <taxon>Araneidae</taxon>
        <taxon>Araneus</taxon>
    </lineage>
</organism>
<dbReference type="InterPro" id="IPR036397">
    <property type="entry name" value="RNaseH_sf"/>
</dbReference>
<dbReference type="SUPFAM" id="SSF53098">
    <property type="entry name" value="Ribonuclease H-like"/>
    <property type="match status" value="1"/>
</dbReference>
<gene>
    <name evidence="2" type="ORF">AVEN_27148_1</name>
</gene>
<accession>A0A4Y2T9S2</accession>
<dbReference type="PANTHER" id="PTHR47331">
    <property type="entry name" value="PHD-TYPE DOMAIN-CONTAINING PROTEIN"/>
    <property type="match status" value="1"/>
</dbReference>
<dbReference type="Proteomes" id="UP000499080">
    <property type="component" value="Unassembled WGS sequence"/>
</dbReference>